<feature type="transmembrane region" description="Helical" evidence="8">
    <location>
        <begin position="294"/>
        <end position="316"/>
    </location>
</feature>
<evidence type="ECO:0000256" key="5">
    <source>
        <dbReference type="ARBA" id="ARBA00022692"/>
    </source>
</evidence>
<feature type="transmembrane region" description="Helical" evidence="8">
    <location>
        <begin position="148"/>
        <end position="170"/>
    </location>
</feature>
<dbReference type="InterPro" id="IPR011701">
    <property type="entry name" value="MFS"/>
</dbReference>
<dbReference type="NCBIfam" id="TIGR00710">
    <property type="entry name" value="efflux_Bcr_CflA"/>
    <property type="match status" value="1"/>
</dbReference>
<evidence type="ECO:0000259" key="9">
    <source>
        <dbReference type="PROSITE" id="PS50850"/>
    </source>
</evidence>
<feature type="transmembrane region" description="Helical" evidence="8">
    <location>
        <begin position="228"/>
        <end position="252"/>
    </location>
</feature>
<evidence type="ECO:0000313" key="11">
    <source>
        <dbReference type="Proteomes" id="UP001165541"/>
    </source>
</evidence>
<evidence type="ECO:0000313" key="10">
    <source>
        <dbReference type="EMBL" id="MCM5680245.1"/>
    </source>
</evidence>
<dbReference type="InterPro" id="IPR005829">
    <property type="entry name" value="Sugar_transporter_CS"/>
</dbReference>
<gene>
    <name evidence="10" type="ORF">M8A51_11965</name>
</gene>
<feature type="transmembrane region" description="Helical" evidence="8">
    <location>
        <begin position="356"/>
        <end position="377"/>
    </location>
</feature>
<feature type="domain" description="Major facilitator superfamily (MFS) profile" evidence="9">
    <location>
        <begin position="24"/>
        <end position="412"/>
    </location>
</feature>
<accession>A0ABT0YNF0</accession>
<name>A0ABT0YNF0_9BURK</name>
<dbReference type="SUPFAM" id="SSF103473">
    <property type="entry name" value="MFS general substrate transporter"/>
    <property type="match status" value="1"/>
</dbReference>
<comment type="caution">
    <text evidence="10">The sequence shown here is derived from an EMBL/GenBank/DDBJ whole genome shotgun (WGS) entry which is preliminary data.</text>
</comment>
<sequence>MPPSSVTSSAPAPLERPHPRNETVVLALVLLLGTQPISTDLYLPSLPSLPGLLGVPIATVQLTLSVMIISFGAAQLALGPLADRLGRRPVLLGGLVLYTAASALAIAAPHIAWLITCRAAQGIGMAACVMCARAMLRDFYAPHEGARVLARAMVWMSAIPLLGPMFGGVIETTLGWRGAFATLTVFGAIGLAFVGLRLPESIGRRDPHALRFGPLLRHWGEILRHPTFWAYTAVASFTYAGLFSFIAGSSFVLVDVLGLTRRQFGVAFSLVVSGYLVGSFWCQRLIPQRGLVRTIRLAAFLSLAAGVSIAALALAGVHHPLALMVPQFVYLVAHGIHQPCAHVGAVGPFPARAGTAAALSGFLCMVLAFATGNWIGWSFDGTVYPLALTIAFWSVLLTFAALVLVRRHGEPRPAATA</sequence>
<keyword evidence="11" id="KW-1185">Reference proteome</keyword>
<feature type="transmembrane region" description="Helical" evidence="8">
    <location>
        <begin position="383"/>
        <end position="405"/>
    </location>
</feature>
<dbReference type="Gene3D" id="1.20.1720.10">
    <property type="entry name" value="Multidrug resistance protein D"/>
    <property type="match status" value="1"/>
</dbReference>
<evidence type="ECO:0000256" key="1">
    <source>
        <dbReference type="ARBA" id="ARBA00004651"/>
    </source>
</evidence>
<dbReference type="InterPro" id="IPR020846">
    <property type="entry name" value="MFS_dom"/>
</dbReference>
<dbReference type="PANTHER" id="PTHR23502:SF132">
    <property type="entry name" value="POLYAMINE TRANSPORTER 2-RELATED"/>
    <property type="match status" value="1"/>
</dbReference>
<feature type="transmembrane region" description="Helical" evidence="8">
    <location>
        <begin position="55"/>
        <end position="78"/>
    </location>
</feature>
<evidence type="ECO:0000256" key="6">
    <source>
        <dbReference type="ARBA" id="ARBA00022989"/>
    </source>
</evidence>
<dbReference type="InterPro" id="IPR036259">
    <property type="entry name" value="MFS_trans_sf"/>
</dbReference>
<evidence type="ECO:0000256" key="2">
    <source>
        <dbReference type="ARBA" id="ARBA00006236"/>
    </source>
</evidence>
<dbReference type="Pfam" id="PF07690">
    <property type="entry name" value="MFS_1"/>
    <property type="match status" value="1"/>
</dbReference>
<proteinExistence type="inferred from homology"/>
<evidence type="ECO:0000256" key="4">
    <source>
        <dbReference type="ARBA" id="ARBA00022475"/>
    </source>
</evidence>
<dbReference type="PROSITE" id="PS00216">
    <property type="entry name" value="SUGAR_TRANSPORT_1"/>
    <property type="match status" value="1"/>
</dbReference>
<keyword evidence="3 8" id="KW-0813">Transport</keyword>
<dbReference type="InterPro" id="IPR004812">
    <property type="entry name" value="Efflux_drug-R_Bcr/CmlA"/>
</dbReference>
<dbReference type="EMBL" id="JAMKFE010000006">
    <property type="protein sequence ID" value="MCM5680245.1"/>
    <property type="molecule type" value="Genomic_DNA"/>
</dbReference>
<dbReference type="CDD" id="cd17320">
    <property type="entry name" value="MFS_MdfA_MDR_like"/>
    <property type="match status" value="1"/>
</dbReference>
<dbReference type="Proteomes" id="UP001165541">
    <property type="component" value="Unassembled WGS sequence"/>
</dbReference>
<feature type="transmembrane region" description="Helical" evidence="8">
    <location>
        <begin position="264"/>
        <end position="282"/>
    </location>
</feature>
<feature type="transmembrane region" description="Helical" evidence="8">
    <location>
        <begin position="119"/>
        <end position="136"/>
    </location>
</feature>
<keyword evidence="7 8" id="KW-0472">Membrane</keyword>
<keyword evidence="4" id="KW-1003">Cell membrane</keyword>
<keyword evidence="6 8" id="KW-1133">Transmembrane helix</keyword>
<reference evidence="10" key="1">
    <citation type="submission" date="2022-05" db="EMBL/GenBank/DDBJ databases">
        <title>Schlegelella sp. nov., isolated from mangrove soil.</title>
        <authorList>
            <person name="Liu Y."/>
            <person name="Ge X."/>
            <person name="Liu W."/>
        </authorList>
    </citation>
    <scope>NUCLEOTIDE SEQUENCE</scope>
    <source>
        <strain evidence="10">S2-27</strain>
    </source>
</reference>
<dbReference type="PANTHER" id="PTHR23502">
    <property type="entry name" value="MAJOR FACILITATOR SUPERFAMILY"/>
    <property type="match status" value="1"/>
</dbReference>
<dbReference type="PROSITE" id="PS50850">
    <property type="entry name" value="MFS"/>
    <property type="match status" value="1"/>
</dbReference>
<evidence type="ECO:0000256" key="7">
    <source>
        <dbReference type="ARBA" id="ARBA00023136"/>
    </source>
</evidence>
<keyword evidence="5 8" id="KW-0812">Transmembrane</keyword>
<dbReference type="RefSeq" id="WP_251778691.1">
    <property type="nucleotide sequence ID" value="NZ_JAMKFE010000006.1"/>
</dbReference>
<feature type="transmembrane region" description="Helical" evidence="8">
    <location>
        <begin position="328"/>
        <end position="349"/>
    </location>
</feature>
<comment type="similarity">
    <text evidence="2 8">Belongs to the major facilitator superfamily. Bcr/CmlA family.</text>
</comment>
<evidence type="ECO:0000256" key="3">
    <source>
        <dbReference type="ARBA" id="ARBA00022448"/>
    </source>
</evidence>
<comment type="subcellular location">
    <subcellularLocation>
        <location evidence="8">Cell inner membrane</location>
        <topology evidence="8">Multi-pass membrane protein</topology>
    </subcellularLocation>
    <subcellularLocation>
        <location evidence="1">Cell membrane</location>
        <topology evidence="1">Multi-pass membrane protein</topology>
    </subcellularLocation>
</comment>
<feature type="transmembrane region" description="Helical" evidence="8">
    <location>
        <begin position="90"/>
        <end position="113"/>
    </location>
</feature>
<feature type="transmembrane region" description="Helical" evidence="8">
    <location>
        <begin position="176"/>
        <end position="196"/>
    </location>
</feature>
<comment type="caution">
    <text evidence="8">Lacks conserved residue(s) required for the propagation of feature annotation.</text>
</comment>
<evidence type="ECO:0000256" key="8">
    <source>
        <dbReference type="RuleBase" id="RU365088"/>
    </source>
</evidence>
<keyword evidence="8" id="KW-0997">Cell inner membrane</keyword>
<organism evidence="10 11">
    <name type="scientific">Caldimonas mangrovi</name>
    <dbReference type="NCBI Taxonomy" id="2944811"/>
    <lineage>
        <taxon>Bacteria</taxon>
        <taxon>Pseudomonadati</taxon>
        <taxon>Pseudomonadota</taxon>
        <taxon>Betaproteobacteria</taxon>
        <taxon>Burkholderiales</taxon>
        <taxon>Sphaerotilaceae</taxon>
        <taxon>Caldimonas</taxon>
    </lineage>
</organism>
<protein>
    <recommendedName>
        <fullName evidence="8">Bcr/CflA family efflux transporter</fullName>
    </recommendedName>
</protein>